<accession>A0ABS0KWX5</accession>
<reference evidence="1 2" key="1">
    <citation type="submission" date="2020-11" db="EMBL/GenBank/DDBJ databases">
        <title>Hymenobacter sp.</title>
        <authorList>
            <person name="Kim M.K."/>
        </authorList>
    </citation>
    <scope>NUCLEOTIDE SEQUENCE [LARGE SCALE GENOMIC DNA]</scope>
    <source>
        <strain evidence="1 2">BT594</strain>
    </source>
</reference>
<name>A0ABS0KWX5_9BACT</name>
<keyword evidence="2" id="KW-1185">Reference proteome</keyword>
<dbReference type="EMBL" id="JADWYK010000001">
    <property type="protein sequence ID" value="MBG8552333.1"/>
    <property type="molecule type" value="Genomic_DNA"/>
</dbReference>
<organism evidence="1 2">
    <name type="scientific">Hymenobacter guriensis</name>
    <dbReference type="NCBI Taxonomy" id="2793065"/>
    <lineage>
        <taxon>Bacteria</taxon>
        <taxon>Pseudomonadati</taxon>
        <taxon>Bacteroidota</taxon>
        <taxon>Cytophagia</taxon>
        <taxon>Cytophagales</taxon>
        <taxon>Hymenobacteraceae</taxon>
        <taxon>Hymenobacter</taxon>
    </lineage>
</organism>
<evidence type="ECO:0000313" key="2">
    <source>
        <dbReference type="Proteomes" id="UP000601099"/>
    </source>
</evidence>
<gene>
    <name evidence="1" type="ORF">I5L79_02185</name>
</gene>
<protein>
    <recommendedName>
        <fullName evidence="3">HNH endonuclease</fullName>
    </recommendedName>
</protein>
<sequence>MIRNVSLKRIGSLPHTSPKGRRAKAEVRKAYQVVDAGPRYCLACGTSHNLTHSHILTQKMYPSERANPDNIVTLCWPCHSIWENDKARFAKDFPAAFEEKLRRMELVNPYAYVAFHSKHPNLFSL</sequence>
<comment type="caution">
    <text evidence="1">The sequence shown here is derived from an EMBL/GenBank/DDBJ whole genome shotgun (WGS) entry which is preliminary data.</text>
</comment>
<dbReference type="Proteomes" id="UP000601099">
    <property type="component" value="Unassembled WGS sequence"/>
</dbReference>
<dbReference type="Gene3D" id="1.10.30.50">
    <property type="match status" value="1"/>
</dbReference>
<proteinExistence type="predicted"/>
<dbReference type="RefSeq" id="WP_196953372.1">
    <property type="nucleotide sequence ID" value="NZ_JADWYK010000001.1"/>
</dbReference>
<evidence type="ECO:0008006" key="3">
    <source>
        <dbReference type="Google" id="ProtNLM"/>
    </source>
</evidence>
<evidence type="ECO:0000313" key="1">
    <source>
        <dbReference type="EMBL" id="MBG8552333.1"/>
    </source>
</evidence>